<evidence type="ECO:0000256" key="1">
    <source>
        <dbReference type="RuleBase" id="RU003682"/>
    </source>
</evidence>
<dbReference type="PANTHER" id="PTHR47990">
    <property type="entry name" value="2-OXOGLUTARATE (2OG) AND FE(II)-DEPENDENT OXYGENASE SUPERFAMILY PROTEIN-RELATED"/>
    <property type="match status" value="1"/>
</dbReference>
<dbReference type="PRINTS" id="PR00682">
    <property type="entry name" value="IPNSYNTHASE"/>
</dbReference>
<dbReference type="Gene3D" id="2.60.120.330">
    <property type="entry name" value="B-lactam Antibiotic, Isopenicillin N Synthase, Chain"/>
    <property type="match status" value="1"/>
</dbReference>
<proteinExistence type="inferred from homology"/>
<evidence type="ECO:0000313" key="3">
    <source>
        <dbReference type="EMBL" id="CAD8363400.1"/>
    </source>
</evidence>
<dbReference type="InterPro" id="IPR050231">
    <property type="entry name" value="Iron_ascorbate_oxido_reductase"/>
</dbReference>
<gene>
    <name evidence="3" type="ORF">PBAH0796_LOCUS16350</name>
</gene>
<feature type="domain" description="Fe2OG dioxygenase" evidence="2">
    <location>
        <begin position="161"/>
        <end position="262"/>
    </location>
</feature>
<dbReference type="Pfam" id="PF14226">
    <property type="entry name" value="DIOX_N"/>
    <property type="match status" value="1"/>
</dbReference>
<name>A0A7S0FIB5_9DINO</name>
<dbReference type="Pfam" id="PF03171">
    <property type="entry name" value="2OG-FeII_Oxy"/>
    <property type="match status" value="1"/>
</dbReference>
<sequence length="322" mass="36339">MSASSAREVRLERRLRDALKDHGFLYLANHGIQDDILEGAAEAMRRFFALPLEEKSKLHTDFTRVHPRTSRGFILKEALNTSRGEDIKEVLDIGREGSEAALAIPFQGPNVWPATLPPEDFKLPILRHQEAMWDLACDMTRAIALSLALPETFFDQFVDDPIIIHRLNYYPAHLSPGPNHIACGEHTDYGFFTLLQQVGGSEDLEVHAGGQWVPVPAVPGMLNFNIGDLMDVWSNGLYRATLHRVITKQRCERGSLAFFFDPNYEAIVEPVPTSVSAESPQKYSKVQAGRRKLAKYEAVWRELDKTAKLEEGEGVWLFRQAD</sequence>
<reference evidence="3" key="1">
    <citation type="submission" date="2021-01" db="EMBL/GenBank/DDBJ databases">
        <authorList>
            <person name="Corre E."/>
            <person name="Pelletier E."/>
            <person name="Niang G."/>
            <person name="Scheremetjew M."/>
            <person name="Finn R."/>
            <person name="Kale V."/>
            <person name="Holt S."/>
            <person name="Cochrane G."/>
            <person name="Meng A."/>
            <person name="Brown T."/>
            <person name="Cohen L."/>
        </authorList>
    </citation>
    <scope>NUCLEOTIDE SEQUENCE</scope>
    <source>
        <strain evidence="3">Pbaha01</strain>
    </source>
</reference>
<dbReference type="InterPro" id="IPR027443">
    <property type="entry name" value="IPNS-like_sf"/>
</dbReference>
<protein>
    <recommendedName>
        <fullName evidence="2">Fe2OG dioxygenase domain-containing protein</fullName>
    </recommendedName>
</protein>
<dbReference type="AlphaFoldDB" id="A0A7S0FIB5"/>
<keyword evidence="1" id="KW-0408">Iron</keyword>
<dbReference type="InterPro" id="IPR044861">
    <property type="entry name" value="IPNS-like_FE2OG_OXY"/>
</dbReference>
<accession>A0A7S0FIB5</accession>
<keyword evidence="1" id="KW-0560">Oxidoreductase</keyword>
<dbReference type="InterPro" id="IPR005123">
    <property type="entry name" value="Oxoglu/Fe-dep_dioxygenase_dom"/>
</dbReference>
<dbReference type="SUPFAM" id="SSF51197">
    <property type="entry name" value="Clavaminate synthase-like"/>
    <property type="match status" value="1"/>
</dbReference>
<dbReference type="EMBL" id="HBEG01027003">
    <property type="protein sequence ID" value="CAD8363400.1"/>
    <property type="molecule type" value="Transcribed_RNA"/>
</dbReference>
<dbReference type="GO" id="GO:0016491">
    <property type="term" value="F:oxidoreductase activity"/>
    <property type="evidence" value="ECO:0007669"/>
    <property type="project" value="UniProtKB-KW"/>
</dbReference>
<dbReference type="GO" id="GO:0046872">
    <property type="term" value="F:metal ion binding"/>
    <property type="evidence" value="ECO:0007669"/>
    <property type="project" value="UniProtKB-KW"/>
</dbReference>
<organism evidence="3">
    <name type="scientific">Pyrodinium bahamense</name>
    <dbReference type="NCBI Taxonomy" id="73915"/>
    <lineage>
        <taxon>Eukaryota</taxon>
        <taxon>Sar</taxon>
        <taxon>Alveolata</taxon>
        <taxon>Dinophyceae</taxon>
        <taxon>Gonyaulacales</taxon>
        <taxon>Pyrocystaceae</taxon>
        <taxon>Pyrodinium</taxon>
    </lineage>
</organism>
<keyword evidence="1" id="KW-0479">Metal-binding</keyword>
<evidence type="ECO:0000259" key="2">
    <source>
        <dbReference type="PROSITE" id="PS51471"/>
    </source>
</evidence>
<dbReference type="InterPro" id="IPR026992">
    <property type="entry name" value="DIOX_N"/>
</dbReference>
<dbReference type="PROSITE" id="PS51471">
    <property type="entry name" value="FE2OG_OXY"/>
    <property type="match status" value="1"/>
</dbReference>
<comment type="similarity">
    <text evidence="1">Belongs to the iron/ascorbate-dependent oxidoreductase family.</text>
</comment>